<reference evidence="4 5" key="1">
    <citation type="journal article" date="2019" name="Int. J. Syst. Evol. Microbiol.">
        <title>The Global Catalogue of Microorganisms (GCM) 10K type strain sequencing project: providing services to taxonomists for standard genome sequencing and annotation.</title>
        <authorList>
            <consortium name="The Broad Institute Genomics Platform"/>
            <consortium name="The Broad Institute Genome Sequencing Center for Infectious Disease"/>
            <person name="Wu L."/>
            <person name="Ma J."/>
        </authorList>
    </citation>
    <scope>NUCLEOTIDE SEQUENCE [LARGE SCALE GENOMIC DNA]</scope>
    <source>
        <strain evidence="4 5">JCM 16221</strain>
    </source>
</reference>
<feature type="signal peptide" evidence="2">
    <location>
        <begin position="1"/>
        <end position="28"/>
    </location>
</feature>
<comment type="caution">
    <text evidence="4">The sequence shown here is derived from an EMBL/GenBank/DDBJ whole genome shotgun (WGS) entry which is preliminary data.</text>
</comment>
<evidence type="ECO:0000313" key="5">
    <source>
        <dbReference type="Proteomes" id="UP001501218"/>
    </source>
</evidence>
<organism evidence="4 5">
    <name type="scientific">Saccharopolyspora halophila</name>
    <dbReference type="NCBI Taxonomy" id="405551"/>
    <lineage>
        <taxon>Bacteria</taxon>
        <taxon>Bacillati</taxon>
        <taxon>Actinomycetota</taxon>
        <taxon>Actinomycetes</taxon>
        <taxon>Pseudonocardiales</taxon>
        <taxon>Pseudonocardiaceae</taxon>
        <taxon>Saccharopolyspora</taxon>
    </lineage>
</organism>
<dbReference type="InterPro" id="IPR050570">
    <property type="entry name" value="Cell_wall_metabolism_enzyme"/>
</dbReference>
<dbReference type="EMBL" id="BAAARA010000003">
    <property type="protein sequence ID" value="GAA2336670.1"/>
    <property type="molecule type" value="Genomic_DNA"/>
</dbReference>
<evidence type="ECO:0000313" key="4">
    <source>
        <dbReference type="EMBL" id="GAA2336670.1"/>
    </source>
</evidence>
<proteinExistence type="predicted"/>
<protein>
    <recommendedName>
        <fullName evidence="3">M23ase beta-sheet core domain-containing protein</fullName>
    </recommendedName>
</protein>
<keyword evidence="5" id="KW-1185">Reference proteome</keyword>
<accession>A0ABN3FSG1</accession>
<feature type="compositionally biased region" description="Low complexity" evidence="1">
    <location>
        <begin position="43"/>
        <end position="55"/>
    </location>
</feature>
<gene>
    <name evidence="4" type="ORF">GCM10009854_10800</name>
</gene>
<feature type="chain" id="PRO_5045509431" description="M23ase beta-sheet core domain-containing protein" evidence="2">
    <location>
        <begin position="29"/>
        <end position="199"/>
    </location>
</feature>
<feature type="region of interest" description="Disordered" evidence="1">
    <location>
        <begin position="33"/>
        <end position="69"/>
    </location>
</feature>
<dbReference type="InterPro" id="IPR011055">
    <property type="entry name" value="Dup_hybrid_motif"/>
</dbReference>
<dbReference type="SUPFAM" id="SSF51261">
    <property type="entry name" value="Duplicated hybrid motif"/>
    <property type="match status" value="1"/>
</dbReference>
<dbReference type="CDD" id="cd12797">
    <property type="entry name" value="M23_peptidase"/>
    <property type="match status" value="1"/>
</dbReference>
<evidence type="ECO:0000256" key="2">
    <source>
        <dbReference type="SAM" id="SignalP"/>
    </source>
</evidence>
<evidence type="ECO:0000259" key="3">
    <source>
        <dbReference type="Pfam" id="PF01551"/>
    </source>
</evidence>
<dbReference type="PANTHER" id="PTHR21666">
    <property type="entry name" value="PEPTIDASE-RELATED"/>
    <property type="match status" value="1"/>
</dbReference>
<dbReference type="PANTHER" id="PTHR21666:SF270">
    <property type="entry name" value="MUREIN HYDROLASE ACTIVATOR ENVC"/>
    <property type="match status" value="1"/>
</dbReference>
<feature type="domain" description="M23ase beta-sheet core" evidence="3">
    <location>
        <begin position="85"/>
        <end position="179"/>
    </location>
</feature>
<name>A0ABN3FSG1_9PSEU</name>
<dbReference type="InterPro" id="IPR016047">
    <property type="entry name" value="M23ase_b-sheet_dom"/>
</dbReference>
<keyword evidence="2" id="KW-0732">Signal</keyword>
<dbReference type="Pfam" id="PF01551">
    <property type="entry name" value="Peptidase_M23"/>
    <property type="match status" value="1"/>
</dbReference>
<evidence type="ECO:0000256" key="1">
    <source>
        <dbReference type="SAM" id="MobiDB-lite"/>
    </source>
</evidence>
<dbReference type="Gene3D" id="2.70.70.10">
    <property type="entry name" value="Glucose Permease (Domain IIA)"/>
    <property type="match status" value="1"/>
</dbReference>
<sequence length="199" mass="20397">MALSGRKANSGVLGLLLAAGLFAGTASAGASGVQHAQRDAEEPAPATAAKVPAAESGEPAKSSNPWVAPTRGEISSVFGMRWGAMHNGVDIANEVGTPIRAASGGTVVDSGPASGYGLWVRIDHGHGTVTTYGHVHETLVAKGQEIESGQLVATLGNRGNSTGPHLHFQVDIEGEPVDPVRFYGDPEALTDWPRESANS</sequence>
<dbReference type="Proteomes" id="UP001501218">
    <property type="component" value="Unassembled WGS sequence"/>
</dbReference>